<sequence>MGLSYNDLSLLRYIQKRQRISLSKVALQFQKDEISIRRTIERINLFSHKPLVEIQKGFCLSPLTYKEFVDFIQQITMADYTSSYIERIRIMIVTIFFGGYVNASSLYENWGLSLTTKKQDTAHLRQLLAGHGLYLVTLKKKGLTIEGDELQLRFLVIDILHPLLEFTPENRIAARRANTPLEKQCYDLANADLQPVSHQAVEQLNFFLTEYNLSLNYPSKKFLLLFICIMEIRPIDETMKFCYRLPLAPLNIHFVDDIKKNKLYNVAFSMMNFSRSLDFPFDKRLWYTTEQFTEQVVSHLKNPFTIQEEFINELYNYLYREITLDHFHCTFVDKTVENTKEQFSDLYETVGKYEVYFKASYNFSFMDEHLSTLTLLVQKHILRNRTINRQYKKIVVMTSINFERVSFFLEQIKEYVELQWMGTLNINEIHRLKDLDYDYILCFSSRIFNILHAHNLPVLRMNFFVDSNDMKTLLANGFSTRKHRFLTTSFVSEIGGKSESEMEAYLKENYGDYFV</sequence>
<accession>A0A084JKY7</accession>
<dbReference type="OrthoDB" id="6491624at2"/>
<evidence type="ECO:0000256" key="2">
    <source>
        <dbReference type="ARBA" id="ARBA00023163"/>
    </source>
</evidence>
<feature type="domain" description="PRD" evidence="3">
    <location>
        <begin position="280"/>
        <end position="387"/>
    </location>
</feature>
<evidence type="ECO:0000313" key="4">
    <source>
        <dbReference type="EMBL" id="KEZ89621.1"/>
    </source>
</evidence>
<gene>
    <name evidence="4" type="ORF">IO98_13045</name>
</gene>
<dbReference type="PANTHER" id="PTHR30185:SF18">
    <property type="entry name" value="TRANSCRIPTIONAL REGULATOR MTLR"/>
    <property type="match status" value="1"/>
</dbReference>
<dbReference type="AlphaFoldDB" id="A0A084JKY7"/>
<dbReference type="InterPro" id="IPR011608">
    <property type="entry name" value="PRD"/>
</dbReference>
<evidence type="ECO:0000259" key="3">
    <source>
        <dbReference type="PROSITE" id="PS51372"/>
    </source>
</evidence>
<dbReference type="PANTHER" id="PTHR30185">
    <property type="entry name" value="CRYPTIC BETA-GLUCOSIDE BGL OPERON ANTITERMINATOR"/>
    <property type="match status" value="1"/>
</dbReference>
<evidence type="ECO:0000256" key="1">
    <source>
        <dbReference type="ARBA" id="ARBA00023015"/>
    </source>
</evidence>
<keyword evidence="5" id="KW-1185">Reference proteome</keyword>
<dbReference type="RefSeq" id="WP_038281600.1">
    <property type="nucleotide sequence ID" value="NZ_JPME01000015.1"/>
</dbReference>
<dbReference type="Pfam" id="PF05043">
    <property type="entry name" value="Mga"/>
    <property type="match status" value="1"/>
</dbReference>
<protein>
    <recommendedName>
        <fullName evidence="3">PRD domain-containing protein</fullName>
    </recommendedName>
</protein>
<dbReference type="EMBL" id="JPME01000015">
    <property type="protein sequence ID" value="KEZ89621.1"/>
    <property type="molecule type" value="Genomic_DNA"/>
</dbReference>
<reference evidence="4 5" key="1">
    <citation type="submission" date="2014-07" db="EMBL/GenBank/DDBJ databases">
        <title>Draft genome of Clostridium celerecrescens 152B isolated from sediments associated with methane hydrate from Krishna Godavari basin.</title>
        <authorList>
            <person name="Honkalas V.S."/>
            <person name="Dabir A.P."/>
            <person name="Arora P."/>
            <person name="Dhakephalkar P.K."/>
        </authorList>
    </citation>
    <scope>NUCLEOTIDE SEQUENCE [LARGE SCALE GENOMIC DNA]</scope>
    <source>
        <strain evidence="4 5">152B</strain>
    </source>
</reference>
<evidence type="ECO:0000313" key="5">
    <source>
        <dbReference type="Proteomes" id="UP000028525"/>
    </source>
</evidence>
<keyword evidence="1" id="KW-0805">Transcription regulation</keyword>
<dbReference type="GO" id="GO:0006355">
    <property type="term" value="P:regulation of DNA-templated transcription"/>
    <property type="evidence" value="ECO:0007669"/>
    <property type="project" value="InterPro"/>
</dbReference>
<proteinExistence type="predicted"/>
<comment type="caution">
    <text evidence="4">The sequence shown here is derived from an EMBL/GenBank/DDBJ whole genome shotgun (WGS) entry which is preliminary data.</text>
</comment>
<organism evidence="4 5">
    <name type="scientific">Lacrimispora celerecrescens</name>
    <dbReference type="NCBI Taxonomy" id="29354"/>
    <lineage>
        <taxon>Bacteria</taxon>
        <taxon>Bacillati</taxon>
        <taxon>Bacillota</taxon>
        <taxon>Clostridia</taxon>
        <taxon>Lachnospirales</taxon>
        <taxon>Lachnospiraceae</taxon>
        <taxon>Lacrimispora</taxon>
    </lineage>
</organism>
<dbReference type="Proteomes" id="UP000028525">
    <property type="component" value="Unassembled WGS sequence"/>
</dbReference>
<dbReference type="InterPro" id="IPR007737">
    <property type="entry name" value="Mga_HTH"/>
</dbReference>
<name>A0A084JKY7_9FIRM</name>
<dbReference type="PROSITE" id="PS51372">
    <property type="entry name" value="PRD_2"/>
    <property type="match status" value="1"/>
</dbReference>
<dbReference type="STRING" id="29354.IO98_13045"/>
<dbReference type="InterPro" id="IPR050661">
    <property type="entry name" value="BglG_antiterminators"/>
</dbReference>
<keyword evidence="2" id="KW-0804">Transcription</keyword>